<keyword evidence="1" id="KW-1277">Toxin-antitoxin system</keyword>
<evidence type="ECO:0000256" key="1">
    <source>
        <dbReference type="ARBA" id="ARBA00022649"/>
    </source>
</evidence>
<dbReference type="Pfam" id="PF05016">
    <property type="entry name" value="ParE_toxin"/>
    <property type="match status" value="1"/>
</dbReference>
<sequence length="97" mass="11708">MYDIEFTLEAIEDLKSFRKFEQQTIIAEIDTQLKYEPTVETRNRFRMRPNDVAEWELRTGKYRLFYNVENNVQIVSIEVVGFKIGNQLFVRGKRRDL</sequence>
<gene>
    <name evidence="2" type="ORF">MiSe_83450</name>
</gene>
<dbReference type="InterPro" id="IPR035093">
    <property type="entry name" value="RelE/ParE_toxin_dom_sf"/>
</dbReference>
<dbReference type="SUPFAM" id="SSF143011">
    <property type="entry name" value="RelE-like"/>
    <property type="match status" value="1"/>
</dbReference>
<proteinExistence type="predicted"/>
<dbReference type="InterPro" id="IPR007712">
    <property type="entry name" value="RelE/ParE_toxin"/>
</dbReference>
<comment type="caution">
    <text evidence="2">The sequence shown here is derived from an EMBL/GenBank/DDBJ whole genome shotgun (WGS) entry which is preliminary data.</text>
</comment>
<keyword evidence="3" id="KW-1185">Reference proteome</keyword>
<reference evidence="2" key="1">
    <citation type="submission" date="2019-10" db="EMBL/GenBank/DDBJ databases">
        <title>Draft genome sequece of Microseira wollei NIES-4236.</title>
        <authorList>
            <person name="Yamaguchi H."/>
            <person name="Suzuki S."/>
            <person name="Kawachi M."/>
        </authorList>
    </citation>
    <scope>NUCLEOTIDE SEQUENCE</scope>
    <source>
        <strain evidence="2">NIES-4236</strain>
    </source>
</reference>
<dbReference type="RefSeq" id="WP_226592411.1">
    <property type="nucleotide sequence ID" value="NZ_BLAY01000229.1"/>
</dbReference>
<dbReference type="AlphaFoldDB" id="A0AAV3XNQ1"/>
<dbReference type="EMBL" id="BLAY01000229">
    <property type="protein sequence ID" value="GET43520.1"/>
    <property type="molecule type" value="Genomic_DNA"/>
</dbReference>
<accession>A0AAV3XNQ1</accession>
<evidence type="ECO:0000313" key="3">
    <source>
        <dbReference type="Proteomes" id="UP001050975"/>
    </source>
</evidence>
<protein>
    <submittedName>
        <fullName evidence="2">Uncharacterized protein</fullName>
    </submittedName>
</protein>
<evidence type="ECO:0000313" key="2">
    <source>
        <dbReference type="EMBL" id="GET43520.1"/>
    </source>
</evidence>
<dbReference type="Proteomes" id="UP001050975">
    <property type="component" value="Unassembled WGS sequence"/>
</dbReference>
<organism evidence="2 3">
    <name type="scientific">Microseira wollei NIES-4236</name>
    <dbReference type="NCBI Taxonomy" id="2530354"/>
    <lineage>
        <taxon>Bacteria</taxon>
        <taxon>Bacillati</taxon>
        <taxon>Cyanobacteriota</taxon>
        <taxon>Cyanophyceae</taxon>
        <taxon>Oscillatoriophycideae</taxon>
        <taxon>Aerosakkonematales</taxon>
        <taxon>Aerosakkonemataceae</taxon>
        <taxon>Microseira</taxon>
    </lineage>
</organism>
<name>A0AAV3XNQ1_9CYAN</name>
<dbReference type="Gene3D" id="3.30.2310.20">
    <property type="entry name" value="RelE-like"/>
    <property type="match status" value="1"/>
</dbReference>